<evidence type="ECO:0000256" key="2">
    <source>
        <dbReference type="ARBA" id="ARBA00022475"/>
    </source>
</evidence>
<comment type="subcellular location">
    <subcellularLocation>
        <location evidence="1">Cell membrane</location>
        <topology evidence="1">Multi-pass membrane protein</topology>
    </subcellularLocation>
</comment>
<dbReference type="InterPro" id="IPR036259">
    <property type="entry name" value="MFS_trans_sf"/>
</dbReference>
<gene>
    <name evidence="8" type="ORF">FVW20_18885</name>
</gene>
<feature type="transmembrane region" description="Helical" evidence="6">
    <location>
        <begin position="186"/>
        <end position="207"/>
    </location>
</feature>
<evidence type="ECO:0000313" key="9">
    <source>
        <dbReference type="Proteomes" id="UP001194469"/>
    </source>
</evidence>
<feature type="transmembrane region" description="Helical" evidence="6">
    <location>
        <begin position="228"/>
        <end position="247"/>
    </location>
</feature>
<feature type="transmembrane region" description="Helical" evidence="6">
    <location>
        <begin position="97"/>
        <end position="115"/>
    </location>
</feature>
<dbReference type="InterPro" id="IPR020846">
    <property type="entry name" value="MFS_dom"/>
</dbReference>
<name>A0ABS0J967_9BACT</name>
<feature type="transmembrane region" description="Helical" evidence="6">
    <location>
        <begin position="294"/>
        <end position="312"/>
    </location>
</feature>
<feature type="transmembrane region" description="Helical" evidence="6">
    <location>
        <begin position="352"/>
        <end position="375"/>
    </location>
</feature>
<evidence type="ECO:0000256" key="3">
    <source>
        <dbReference type="ARBA" id="ARBA00022692"/>
    </source>
</evidence>
<feature type="transmembrane region" description="Helical" evidence="6">
    <location>
        <begin position="70"/>
        <end position="90"/>
    </location>
</feature>
<dbReference type="EMBL" id="VRYY01000807">
    <property type="protein sequence ID" value="MBG3879002.1"/>
    <property type="molecule type" value="Genomic_DNA"/>
</dbReference>
<reference evidence="8 9" key="1">
    <citation type="submission" date="2019-08" db="EMBL/GenBank/DDBJ databases">
        <authorList>
            <person name="Luo N."/>
        </authorList>
    </citation>
    <scope>NUCLEOTIDE SEQUENCE [LARGE SCALE GENOMIC DNA]</scope>
    <source>
        <strain evidence="8 9">NCIMB 9442</strain>
    </source>
</reference>
<feature type="transmembrane region" description="Helical" evidence="6">
    <location>
        <begin position="381"/>
        <end position="402"/>
    </location>
</feature>
<dbReference type="Proteomes" id="UP001194469">
    <property type="component" value="Unassembled WGS sequence"/>
</dbReference>
<dbReference type="PROSITE" id="PS50850">
    <property type="entry name" value="MFS"/>
    <property type="match status" value="1"/>
</dbReference>
<keyword evidence="9" id="KW-1185">Reference proteome</keyword>
<dbReference type="InterPro" id="IPR050189">
    <property type="entry name" value="MFS_Efflux_Transporters"/>
</dbReference>
<evidence type="ECO:0000256" key="1">
    <source>
        <dbReference type="ARBA" id="ARBA00004651"/>
    </source>
</evidence>
<dbReference type="RefSeq" id="WP_196610776.1">
    <property type="nucleotide sequence ID" value="NZ_VRYY01000807.1"/>
</dbReference>
<keyword evidence="5 6" id="KW-0472">Membrane</keyword>
<feature type="transmembrane region" description="Helical" evidence="6">
    <location>
        <begin position="121"/>
        <end position="143"/>
    </location>
</feature>
<sequence>MTADTDTPPTAPPGSFRPADTAPPFAAALPWVGLVALLFFFNYGSRAMLAPLLLSIEADLGLDHAQATRLLFLMACGFTASLAASAFLLSRVTPRRMAAFSCVATGAVLMGMAAVRDHATARYMFVLMGLAAGLYFPAGMATLGTLARQRDWGKAVSIHELGPNLSFVAVPLLAEAGLRITDWRDVLLAVGVASMLTGIVFACVGRGGRTLAEPPSIRGFTGVLRSPLTWLFAWLLAVGVAGEYAVFSVLPLHLVDGMGLEVSTANGLLAASRVITPFAALAGGWVADRMGARRTIAACLALTGIALLAMAIPSAGVVMAGMTVQGAMTAFIFPAIFKELARCWPAGYQPTVLCIATPASSLVGTGAAPALLGLVGQTWGFGTGFALLGVLALATIIPLRLLPPEPGR</sequence>
<protein>
    <submittedName>
        <fullName evidence="8">MFS transporter</fullName>
    </submittedName>
</protein>
<keyword evidence="4 6" id="KW-1133">Transmembrane helix</keyword>
<evidence type="ECO:0000259" key="7">
    <source>
        <dbReference type="PROSITE" id="PS50850"/>
    </source>
</evidence>
<proteinExistence type="predicted"/>
<keyword evidence="2" id="KW-1003">Cell membrane</keyword>
<organism evidence="8 9">
    <name type="scientific">Nitratidesulfovibrio oxamicus</name>
    <dbReference type="NCBI Taxonomy" id="32016"/>
    <lineage>
        <taxon>Bacteria</taxon>
        <taxon>Pseudomonadati</taxon>
        <taxon>Thermodesulfobacteriota</taxon>
        <taxon>Desulfovibrionia</taxon>
        <taxon>Desulfovibrionales</taxon>
        <taxon>Desulfovibrionaceae</taxon>
        <taxon>Nitratidesulfovibrio</taxon>
    </lineage>
</organism>
<accession>A0ABS0J967</accession>
<comment type="caution">
    <text evidence="8">The sequence shown here is derived from an EMBL/GenBank/DDBJ whole genome shotgun (WGS) entry which is preliminary data.</text>
</comment>
<dbReference type="SUPFAM" id="SSF103473">
    <property type="entry name" value="MFS general substrate transporter"/>
    <property type="match status" value="1"/>
</dbReference>
<dbReference type="PANTHER" id="PTHR43124:SF3">
    <property type="entry name" value="CHLORAMPHENICOL EFFLUX PUMP RV0191"/>
    <property type="match status" value="1"/>
</dbReference>
<dbReference type="InterPro" id="IPR011701">
    <property type="entry name" value="MFS"/>
</dbReference>
<evidence type="ECO:0000256" key="6">
    <source>
        <dbReference type="SAM" id="Phobius"/>
    </source>
</evidence>
<evidence type="ECO:0000256" key="5">
    <source>
        <dbReference type="ARBA" id="ARBA00023136"/>
    </source>
</evidence>
<evidence type="ECO:0000313" key="8">
    <source>
        <dbReference type="EMBL" id="MBG3879002.1"/>
    </source>
</evidence>
<feature type="transmembrane region" description="Helical" evidence="6">
    <location>
        <begin position="25"/>
        <end position="44"/>
    </location>
</feature>
<dbReference type="Pfam" id="PF07690">
    <property type="entry name" value="MFS_1"/>
    <property type="match status" value="2"/>
</dbReference>
<feature type="domain" description="Major facilitator superfamily (MFS) profile" evidence="7">
    <location>
        <begin position="28"/>
        <end position="407"/>
    </location>
</feature>
<feature type="transmembrane region" description="Helical" evidence="6">
    <location>
        <begin position="267"/>
        <end position="287"/>
    </location>
</feature>
<dbReference type="PANTHER" id="PTHR43124">
    <property type="entry name" value="PURINE EFFLUX PUMP PBUE"/>
    <property type="match status" value="1"/>
</dbReference>
<evidence type="ECO:0000256" key="4">
    <source>
        <dbReference type="ARBA" id="ARBA00022989"/>
    </source>
</evidence>
<keyword evidence="3 6" id="KW-0812">Transmembrane</keyword>
<dbReference type="Gene3D" id="1.20.1250.20">
    <property type="entry name" value="MFS general substrate transporter like domains"/>
    <property type="match status" value="2"/>
</dbReference>